<evidence type="ECO:0000256" key="5">
    <source>
        <dbReference type="SAM" id="Phobius"/>
    </source>
</evidence>
<dbReference type="OrthoDB" id="2836510at2759"/>
<proteinExistence type="predicted"/>
<dbReference type="SUPFAM" id="SSF144232">
    <property type="entry name" value="HIT/MYND zinc finger-like"/>
    <property type="match status" value="1"/>
</dbReference>
<dbReference type="PROSITE" id="PS50865">
    <property type="entry name" value="ZF_MYND_2"/>
    <property type="match status" value="1"/>
</dbReference>
<reference evidence="7 8" key="1">
    <citation type="submission" date="2014-04" db="EMBL/GenBank/DDBJ databases">
        <authorList>
            <consortium name="DOE Joint Genome Institute"/>
            <person name="Kuo A."/>
            <person name="Gay G."/>
            <person name="Dore J."/>
            <person name="Kohler A."/>
            <person name="Nagy L.G."/>
            <person name="Floudas D."/>
            <person name="Copeland A."/>
            <person name="Barry K.W."/>
            <person name="Cichocki N."/>
            <person name="Veneault-Fourrey C."/>
            <person name="LaButti K."/>
            <person name="Lindquist E.A."/>
            <person name="Lipzen A."/>
            <person name="Lundell T."/>
            <person name="Morin E."/>
            <person name="Murat C."/>
            <person name="Sun H."/>
            <person name="Tunlid A."/>
            <person name="Henrissat B."/>
            <person name="Grigoriev I.V."/>
            <person name="Hibbett D.S."/>
            <person name="Martin F."/>
            <person name="Nordberg H.P."/>
            <person name="Cantor M.N."/>
            <person name="Hua S.X."/>
        </authorList>
    </citation>
    <scope>NUCLEOTIDE SEQUENCE [LARGE SCALE GENOMIC DNA]</scope>
    <source>
        <strain evidence="8">h7</strain>
    </source>
</reference>
<keyword evidence="8" id="KW-1185">Reference proteome</keyword>
<dbReference type="EMBL" id="KN831776">
    <property type="protein sequence ID" value="KIM42969.1"/>
    <property type="molecule type" value="Genomic_DNA"/>
</dbReference>
<keyword evidence="5" id="KW-1133">Transmembrane helix</keyword>
<dbReference type="Pfam" id="PF01753">
    <property type="entry name" value="zf-MYND"/>
    <property type="match status" value="1"/>
</dbReference>
<sequence>MAKRDCGRMLKFWASLIYFLFMKRTEEEIKQLLGHLDHCSCPMGVPGVNEAHIMGKRWEGIWAGNGQRVSQALVQGFFHLSTTVLDQAHVRAVAKGISKTWPTSPKDLIRFGPQQLVLGLINWKYFISDMVAFKVAAQYIRLCGALILPSFIISGFLSRVIVFGRKFCDGAWEVVRRPKANCESKEFKRRFYLQAEPLVAYFSVALDDHTYQTQLDIDDRLAHLPKSGDFLEKVQDIGARAYQLVEKFFIRLPAISVFPGIFDIVAPLLVRKDAARSDRERTFLSLGIVFSPGKMGPFRCTVHVGRVQPSEDADLTERDLGRSSKITNDAVTSMRPAKYTLRCSATFCPNSIRSTGRDFQRCGKCGVALYCGKECQRASWRDKNFPHKEVCPLLSRLVEQGGGDDVVFQCPRPGDPKYFPAEFSKVVVANWEAAGVLRDSLENIVLWGEHLMGSGRVQKQLKKEPGFDDYRAFVRELAGLSVGRQGTPAVLVSLAYFMSIF</sequence>
<keyword evidence="1" id="KW-0479">Metal-binding</keyword>
<name>A0A0C3CFM2_HEBCY</name>
<keyword evidence="3" id="KW-0862">Zinc</keyword>
<keyword evidence="5" id="KW-0812">Transmembrane</keyword>
<dbReference type="GO" id="GO:0008270">
    <property type="term" value="F:zinc ion binding"/>
    <property type="evidence" value="ECO:0007669"/>
    <property type="project" value="UniProtKB-KW"/>
</dbReference>
<evidence type="ECO:0000256" key="4">
    <source>
        <dbReference type="PROSITE-ProRule" id="PRU00134"/>
    </source>
</evidence>
<gene>
    <name evidence="7" type="ORF">M413DRAFT_26187</name>
</gene>
<protein>
    <recommendedName>
        <fullName evidence="6">MYND-type domain-containing protein</fullName>
    </recommendedName>
</protein>
<reference evidence="8" key="2">
    <citation type="submission" date="2015-01" db="EMBL/GenBank/DDBJ databases">
        <title>Evolutionary Origins and Diversification of the Mycorrhizal Mutualists.</title>
        <authorList>
            <consortium name="DOE Joint Genome Institute"/>
            <consortium name="Mycorrhizal Genomics Consortium"/>
            <person name="Kohler A."/>
            <person name="Kuo A."/>
            <person name="Nagy L.G."/>
            <person name="Floudas D."/>
            <person name="Copeland A."/>
            <person name="Barry K.W."/>
            <person name="Cichocki N."/>
            <person name="Veneault-Fourrey C."/>
            <person name="LaButti K."/>
            <person name="Lindquist E.A."/>
            <person name="Lipzen A."/>
            <person name="Lundell T."/>
            <person name="Morin E."/>
            <person name="Murat C."/>
            <person name="Riley R."/>
            <person name="Ohm R."/>
            <person name="Sun H."/>
            <person name="Tunlid A."/>
            <person name="Henrissat B."/>
            <person name="Grigoriev I.V."/>
            <person name="Hibbett D.S."/>
            <person name="Martin F."/>
        </authorList>
    </citation>
    <scope>NUCLEOTIDE SEQUENCE [LARGE SCALE GENOMIC DNA]</scope>
    <source>
        <strain evidence="8">h7</strain>
    </source>
</reference>
<dbReference type="HOGENOM" id="CLU_494357_0_0_1"/>
<evidence type="ECO:0000313" key="7">
    <source>
        <dbReference type="EMBL" id="KIM42969.1"/>
    </source>
</evidence>
<evidence type="ECO:0000256" key="3">
    <source>
        <dbReference type="ARBA" id="ARBA00022833"/>
    </source>
</evidence>
<dbReference type="Proteomes" id="UP000053424">
    <property type="component" value="Unassembled WGS sequence"/>
</dbReference>
<organism evidence="7 8">
    <name type="scientific">Hebeloma cylindrosporum</name>
    <dbReference type="NCBI Taxonomy" id="76867"/>
    <lineage>
        <taxon>Eukaryota</taxon>
        <taxon>Fungi</taxon>
        <taxon>Dikarya</taxon>
        <taxon>Basidiomycota</taxon>
        <taxon>Agaricomycotina</taxon>
        <taxon>Agaricomycetes</taxon>
        <taxon>Agaricomycetidae</taxon>
        <taxon>Agaricales</taxon>
        <taxon>Agaricineae</taxon>
        <taxon>Hymenogastraceae</taxon>
        <taxon>Hebeloma</taxon>
    </lineage>
</organism>
<dbReference type="AlphaFoldDB" id="A0A0C3CFM2"/>
<accession>A0A0C3CFM2</accession>
<evidence type="ECO:0000256" key="1">
    <source>
        <dbReference type="ARBA" id="ARBA00022723"/>
    </source>
</evidence>
<feature type="domain" description="MYND-type" evidence="6">
    <location>
        <begin position="348"/>
        <end position="391"/>
    </location>
</feature>
<feature type="transmembrane region" description="Helical" evidence="5">
    <location>
        <begin position="139"/>
        <end position="157"/>
    </location>
</feature>
<dbReference type="STRING" id="686832.A0A0C3CFM2"/>
<dbReference type="Gene3D" id="6.10.140.2220">
    <property type="match status" value="1"/>
</dbReference>
<dbReference type="InterPro" id="IPR002893">
    <property type="entry name" value="Znf_MYND"/>
</dbReference>
<evidence type="ECO:0000256" key="2">
    <source>
        <dbReference type="ARBA" id="ARBA00022771"/>
    </source>
</evidence>
<keyword evidence="5" id="KW-0472">Membrane</keyword>
<evidence type="ECO:0000259" key="6">
    <source>
        <dbReference type="PROSITE" id="PS50865"/>
    </source>
</evidence>
<keyword evidence="2 4" id="KW-0863">Zinc-finger</keyword>
<evidence type="ECO:0000313" key="8">
    <source>
        <dbReference type="Proteomes" id="UP000053424"/>
    </source>
</evidence>